<keyword evidence="6" id="KW-1185">Reference proteome</keyword>
<dbReference type="InterPro" id="IPR036388">
    <property type="entry name" value="WH-like_DNA-bd_sf"/>
</dbReference>
<dbReference type="Gene3D" id="1.10.10.10">
    <property type="entry name" value="Winged helix-like DNA-binding domain superfamily/Winged helix DNA-binding domain"/>
    <property type="match status" value="1"/>
</dbReference>
<dbReference type="Pfam" id="PF00615">
    <property type="entry name" value="RGS"/>
    <property type="match status" value="1"/>
</dbReference>
<dbReference type="PROSITE" id="PS50186">
    <property type="entry name" value="DEP"/>
    <property type="match status" value="1"/>
</dbReference>
<evidence type="ECO:0000313" key="5">
    <source>
        <dbReference type="EMBL" id="ANB14712.1"/>
    </source>
</evidence>
<feature type="domain" description="DEP" evidence="4">
    <location>
        <begin position="226"/>
        <end position="314"/>
    </location>
</feature>
<feature type="compositionally biased region" description="Polar residues" evidence="2">
    <location>
        <begin position="366"/>
        <end position="378"/>
    </location>
</feature>
<dbReference type="SMART" id="SM00049">
    <property type="entry name" value="DEP"/>
    <property type="match status" value="1"/>
</dbReference>
<evidence type="ECO:0000256" key="1">
    <source>
        <dbReference type="ARBA" id="ARBA00022700"/>
    </source>
</evidence>
<name>A0A167F1N5_9ASCO</name>
<dbReference type="InterPro" id="IPR036305">
    <property type="entry name" value="RGS_sf"/>
</dbReference>
<evidence type="ECO:0000313" key="6">
    <source>
        <dbReference type="Proteomes" id="UP000189580"/>
    </source>
</evidence>
<evidence type="ECO:0000259" key="4">
    <source>
        <dbReference type="PROSITE" id="PS50186"/>
    </source>
</evidence>
<dbReference type="InterPro" id="IPR058855">
    <property type="entry name" value="RGS1/SST2-like_Fungal-DR"/>
</dbReference>
<accession>A0A167F1N5</accession>
<dbReference type="InterPro" id="IPR036390">
    <property type="entry name" value="WH_DNA-bd_sf"/>
</dbReference>
<dbReference type="GeneID" id="30034217"/>
<feature type="domain" description="RGS" evidence="3">
    <location>
        <begin position="383"/>
        <end position="539"/>
    </location>
</feature>
<dbReference type="SUPFAM" id="SSF46785">
    <property type="entry name" value="Winged helix' DNA-binding domain"/>
    <property type="match status" value="1"/>
</dbReference>
<feature type="region of interest" description="Disordered" evidence="2">
    <location>
        <begin position="356"/>
        <end position="378"/>
    </location>
</feature>
<dbReference type="Proteomes" id="UP000189580">
    <property type="component" value="Chromosome b"/>
</dbReference>
<dbReference type="PROSITE" id="PS50132">
    <property type="entry name" value="RGS"/>
    <property type="match status" value="1"/>
</dbReference>
<dbReference type="Gene3D" id="1.10.167.10">
    <property type="entry name" value="Regulator of G-protein Signalling 4, domain 2"/>
    <property type="match status" value="1"/>
</dbReference>
<dbReference type="InterPro" id="IPR016137">
    <property type="entry name" value="RGS"/>
</dbReference>
<dbReference type="OrthoDB" id="196547at2759"/>
<dbReference type="Pfam" id="PF25889">
    <property type="entry name" value="WHD_Fungal_DR"/>
    <property type="match status" value="1"/>
</dbReference>
<dbReference type="EMBL" id="CP014503">
    <property type="protein sequence ID" value="ANB14712.1"/>
    <property type="molecule type" value="Genomic_DNA"/>
</dbReference>
<sequence>MVLSLRLSSKPQKEPSLFFARSFPFSFSVSDALKAMKNMSISVDNGSTVTIIKCGIPDNGEYFLDKFLTAKLLHCPGSRTRETIKASVLLQPTAKGFHFVERYCRRNGISNDNVSEMLLSEYNSMQCICLDRHHLTGEIMRSEGIVKLLFQRFMGPSPNTYDASNPPDEIAINNLSRIYGQKVELSLHSPISLIFETGNMDQRVSPYAHRYFTHPDSDSLMQYYVSSKGVRLHQTREFYDKRKSRVSVDFCVSGKAAVQWLSDCTDTIKPSESFALASLFLKYKLLEPITLEPSISGSSDNIVVSRQAYYQLSDRGRRMVFWDRDHFFRHKSQVEQTEEYEEDEFYTPGSSFVMDEDDESDEVSNSKHSSPGRNNNTNTSAITLQMILSDPAMCHLFREYLEENLCQENLLFYKDMEKISDMYKHLKLLKKLPNDKEPIESYSTTILSAIYGVLGRYFSPRAPYGLNIDAQIKRMIIEEMTTNQSLTNDNKNNNNKHETSALVDRMEPLLEKARELAVKMMSQDSLQKFLRSSYYLSAVRSC</sequence>
<dbReference type="PANTHER" id="PTHR10845">
    <property type="entry name" value="REGULATOR OF G PROTEIN SIGNALING"/>
    <property type="match status" value="1"/>
</dbReference>
<dbReference type="GO" id="GO:0035556">
    <property type="term" value="P:intracellular signal transduction"/>
    <property type="evidence" value="ECO:0007669"/>
    <property type="project" value="InterPro"/>
</dbReference>
<proteinExistence type="predicted"/>
<keyword evidence="1" id="KW-0734">Signal transduction inhibitor</keyword>
<reference evidence="5 6" key="1">
    <citation type="submission" date="2016-02" db="EMBL/GenBank/DDBJ databases">
        <title>Complete genome sequence and transcriptome regulation of the pentose utilising yeast Sugiyamaella lignohabitans.</title>
        <authorList>
            <person name="Bellasio M."/>
            <person name="Peymann A."/>
            <person name="Valli M."/>
            <person name="Sipitzky M."/>
            <person name="Graf A."/>
            <person name="Sauer M."/>
            <person name="Marx H."/>
            <person name="Mattanovich D."/>
        </authorList>
    </citation>
    <scope>NUCLEOTIDE SEQUENCE [LARGE SCALE GENOMIC DNA]</scope>
    <source>
        <strain evidence="5 6">CBS 10342</strain>
    </source>
</reference>
<dbReference type="CDD" id="cd04450">
    <property type="entry name" value="DEP_RGS7-like"/>
    <property type="match status" value="1"/>
</dbReference>
<dbReference type="SUPFAM" id="SSF48097">
    <property type="entry name" value="Regulator of G-protein signaling, RGS"/>
    <property type="match status" value="1"/>
</dbReference>
<dbReference type="AlphaFoldDB" id="A0A167F1N5"/>
<dbReference type="PANTHER" id="PTHR10845:SF192">
    <property type="entry name" value="DOUBLE HIT, ISOFORM B"/>
    <property type="match status" value="1"/>
</dbReference>
<evidence type="ECO:0000256" key="2">
    <source>
        <dbReference type="SAM" id="MobiDB-lite"/>
    </source>
</evidence>
<dbReference type="SMART" id="SM00315">
    <property type="entry name" value="RGS"/>
    <property type="match status" value="1"/>
</dbReference>
<dbReference type="InterPro" id="IPR000591">
    <property type="entry name" value="DEP_dom"/>
</dbReference>
<dbReference type="KEGG" id="slb:AWJ20_2319"/>
<dbReference type="RefSeq" id="XP_018737189.1">
    <property type="nucleotide sequence ID" value="XM_018879256.1"/>
</dbReference>
<evidence type="ECO:0000259" key="3">
    <source>
        <dbReference type="PROSITE" id="PS50132"/>
    </source>
</evidence>
<dbReference type="GO" id="GO:0009968">
    <property type="term" value="P:negative regulation of signal transduction"/>
    <property type="evidence" value="ECO:0007669"/>
    <property type="project" value="UniProtKB-KW"/>
</dbReference>
<dbReference type="InterPro" id="IPR044926">
    <property type="entry name" value="RGS_subdomain_2"/>
</dbReference>
<organism evidence="5 6">
    <name type="scientific">Sugiyamaella lignohabitans</name>
    <dbReference type="NCBI Taxonomy" id="796027"/>
    <lineage>
        <taxon>Eukaryota</taxon>
        <taxon>Fungi</taxon>
        <taxon>Dikarya</taxon>
        <taxon>Ascomycota</taxon>
        <taxon>Saccharomycotina</taxon>
        <taxon>Dipodascomycetes</taxon>
        <taxon>Dipodascales</taxon>
        <taxon>Trichomonascaceae</taxon>
        <taxon>Sugiyamaella</taxon>
    </lineage>
</organism>
<protein>
    <submittedName>
        <fullName evidence="5">GTPase-activating protein SST2</fullName>
    </submittedName>
</protein>
<gene>
    <name evidence="5" type="primary">SST2</name>
    <name evidence="5" type="ORF">AWJ20_2319</name>
</gene>